<dbReference type="SUPFAM" id="SSF53474">
    <property type="entry name" value="alpha/beta-Hydrolases"/>
    <property type="match status" value="1"/>
</dbReference>
<accession>A0A1M6ZZX0</accession>
<evidence type="ECO:0000313" key="3">
    <source>
        <dbReference type="Proteomes" id="UP000184275"/>
    </source>
</evidence>
<protein>
    <submittedName>
        <fullName evidence="2">PGAP1-like protein</fullName>
    </submittedName>
</protein>
<organism evidence="2 3">
    <name type="scientific">Fibrobacter intestinalis</name>
    <dbReference type="NCBI Taxonomy" id="28122"/>
    <lineage>
        <taxon>Bacteria</taxon>
        <taxon>Pseudomonadati</taxon>
        <taxon>Fibrobacterota</taxon>
        <taxon>Fibrobacteria</taxon>
        <taxon>Fibrobacterales</taxon>
        <taxon>Fibrobacteraceae</taxon>
        <taxon>Fibrobacter</taxon>
    </lineage>
</organism>
<dbReference type="InterPro" id="IPR012908">
    <property type="entry name" value="PGAP1-ab_dom-like"/>
</dbReference>
<dbReference type="AlphaFoldDB" id="A0A1M6ZZX0"/>
<dbReference type="GO" id="GO:0016788">
    <property type="term" value="F:hydrolase activity, acting on ester bonds"/>
    <property type="evidence" value="ECO:0007669"/>
    <property type="project" value="InterPro"/>
</dbReference>
<dbReference type="EMBL" id="FRAW01000081">
    <property type="protein sequence ID" value="SHL35895.1"/>
    <property type="molecule type" value="Genomic_DNA"/>
</dbReference>
<reference evidence="3" key="1">
    <citation type="submission" date="2016-11" db="EMBL/GenBank/DDBJ databases">
        <authorList>
            <person name="Varghese N."/>
            <person name="Submissions S."/>
        </authorList>
    </citation>
    <scope>NUCLEOTIDE SEQUENCE [LARGE SCALE GENOMIC DNA]</scope>
    <source>
        <strain evidence="3">UWOS</strain>
    </source>
</reference>
<keyword evidence="3" id="KW-1185">Reference proteome</keyword>
<dbReference type="InterPro" id="IPR029058">
    <property type="entry name" value="AB_hydrolase_fold"/>
</dbReference>
<evidence type="ECO:0000313" key="2">
    <source>
        <dbReference type="EMBL" id="SHL35895.1"/>
    </source>
</evidence>
<dbReference type="Pfam" id="PF07819">
    <property type="entry name" value="PGAP1"/>
    <property type="match status" value="1"/>
</dbReference>
<dbReference type="RefSeq" id="WP_073306491.1">
    <property type="nucleotide sequence ID" value="NZ_FRAW01000081.1"/>
</dbReference>
<evidence type="ECO:0000259" key="1">
    <source>
        <dbReference type="Pfam" id="PF07819"/>
    </source>
</evidence>
<gene>
    <name evidence="2" type="ORF">SAMN05720469_1812</name>
</gene>
<dbReference type="Gene3D" id="3.40.50.1820">
    <property type="entry name" value="alpha/beta hydrolase"/>
    <property type="match status" value="1"/>
</dbReference>
<proteinExistence type="predicted"/>
<dbReference type="Proteomes" id="UP000184275">
    <property type="component" value="Unassembled WGS sequence"/>
</dbReference>
<feature type="non-terminal residue" evidence="2">
    <location>
        <position position="237"/>
    </location>
</feature>
<feature type="domain" description="GPI inositol-deacylase PGAP1-like alpha/beta" evidence="1">
    <location>
        <begin position="182"/>
        <end position="226"/>
    </location>
</feature>
<sequence>MGKMVWAAFAVVCFYGALFAAKPMEALNRYNVVLVHGAAPEGQGYGDKCNSNIQSAWNTSNDYMAYQNDTANNEKVSWNLGDAVGMLGKYEDDDEKKLTLWLDSAVFEDTVTYGSEYIYIQRSFTNPAESPAHNAHEIGDRTWKGDDNCSVRRALFEEAQEVRAHGSKDLNTMRNDSVSSYRTIPSRNILIAHSMGGVASHEYVTDQSVYNDDVDKVITLDSPHEGTGSLNLLIDMR</sequence>
<name>A0A1M6ZZX0_9BACT</name>